<proteinExistence type="predicted"/>
<sequence>MCSMKDAETIKSLGGPTAVARLLGLEMPDGSRRVHNWIKRGIPAAIKVKHPEIFLKAYDHPSAFSDVMPLHPTPAGSDIETAAAGKGA</sequence>
<feature type="region of interest" description="Disordered" evidence="1">
    <location>
        <begin position="69"/>
        <end position="88"/>
    </location>
</feature>
<reference evidence="2 3" key="1">
    <citation type="submission" date="2018-03" db="EMBL/GenBank/DDBJ databases">
        <title>Comparative genomics illustrates the genes involved in a hyperalkaliphilic mechanisms of Serpentinomonas isolated from highly-alkaline calcium-rich serpentinized springs.</title>
        <authorList>
            <person name="Suzuki S."/>
            <person name="Ishii S."/>
            <person name="Walworth N."/>
            <person name="Bird L."/>
            <person name="Kuenen J.G."/>
            <person name="Nealson K.H."/>
        </authorList>
    </citation>
    <scope>NUCLEOTIDE SEQUENCE [LARGE SCALE GENOMIC DNA]</scope>
    <source>
        <strain evidence="2 3">83</strain>
    </source>
</reference>
<accession>A0A2S9KE75</accession>
<comment type="caution">
    <text evidence="2">The sequence shown here is derived from an EMBL/GenBank/DDBJ whole genome shotgun (WGS) entry which is preliminary data.</text>
</comment>
<organism evidence="2 3">
    <name type="scientific">Malikia spinosa</name>
    <dbReference type="NCBI Taxonomy" id="86180"/>
    <lineage>
        <taxon>Bacteria</taxon>
        <taxon>Pseudomonadati</taxon>
        <taxon>Pseudomonadota</taxon>
        <taxon>Betaproteobacteria</taxon>
        <taxon>Burkholderiales</taxon>
        <taxon>Comamonadaceae</taxon>
        <taxon>Malikia</taxon>
    </lineage>
</organism>
<evidence type="ECO:0000256" key="1">
    <source>
        <dbReference type="SAM" id="MobiDB-lite"/>
    </source>
</evidence>
<evidence type="ECO:0000313" key="2">
    <source>
        <dbReference type="EMBL" id="PRD68761.1"/>
    </source>
</evidence>
<evidence type="ECO:0000313" key="3">
    <source>
        <dbReference type="Proteomes" id="UP000238326"/>
    </source>
</evidence>
<name>A0A2S9KE75_9BURK</name>
<dbReference type="EMBL" id="PVLR01000024">
    <property type="protein sequence ID" value="PRD68761.1"/>
    <property type="molecule type" value="Genomic_DNA"/>
</dbReference>
<dbReference type="AlphaFoldDB" id="A0A2S9KE75"/>
<protein>
    <submittedName>
        <fullName evidence="2">Uncharacterized protein</fullName>
    </submittedName>
</protein>
<gene>
    <name evidence="2" type="ORF">C6P61_09680</name>
</gene>
<keyword evidence="3" id="KW-1185">Reference proteome</keyword>
<dbReference type="Proteomes" id="UP000238326">
    <property type="component" value="Unassembled WGS sequence"/>
</dbReference>